<dbReference type="CDD" id="cd12913">
    <property type="entry name" value="PDC1_MCP_like"/>
    <property type="match status" value="1"/>
</dbReference>
<keyword evidence="5 10" id="KW-1133">Transmembrane helix</keyword>
<evidence type="ECO:0000256" key="3">
    <source>
        <dbReference type="ARBA" id="ARBA00022500"/>
    </source>
</evidence>
<protein>
    <submittedName>
        <fullName evidence="12">Methyl-accepting chemotaxis protein</fullName>
    </submittedName>
</protein>
<feature type="coiled-coil region" evidence="9">
    <location>
        <begin position="666"/>
        <end position="693"/>
    </location>
</feature>
<keyword evidence="7 8" id="KW-0807">Transducer</keyword>
<name>W6RT57_9CLOT</name>
<dbReference type="Pfam" id="PF02743">
    <property type="entry name" value="dCache_1"/>
    <property type="match status" value="1"/>
</dbReference>
<dbReference type="RefSeq" id="WP_044035889.1">
    <property type="nucleotide sequence ID" value="NZ_HG917868.1"/>
</dbReference>
<evidence type="ECO:0000256" key="9">
    <source>
        <dbReference type="SAM" id="Coils"/>
    </source>
</evidence>
<gene>
    <name evidence="12" type="ORF">CM240_0263</name>
</gene>
<dbReference type="eggNOG" id="COG0840">
    <property type="taxonomic scope" value="Bacteria"/>
</dbReference>
<keyword evidence="2" id="KW-1003">Cell membrane</keyword>
<dbReference type="KEGG" id="clt:CM240_0263"/>
<evidence type="ECO:0000256" key="6">
    <source>
        <dbReference type="ARBA" id="ARBA00023136"/>
    </source>
</evidence>
<dbReference type="SMART" id="SM00283">
    <property type="entry name" value="MA"/>
    <property type="match status" value="1"/>
</dbReference>
<keyword evidence="3" id="KW-0145">Chemotaxis</keyword>
<dbReference type="GO" id="GO:0006935">
    <property type="term" value="P:chemotaxis"/>
    <property type="evidence" value="ECO:0007669"/>
    <property type="project" value="UniProtKB-KW"/>
</dbReference>
<dbReference type="Gene3D" id="1.10.287.950">
    <property type="entry name" value="Methyl-accepting chemotaxis protein"/>
    <property type="match status" value="1"/>
</dbReference>
<sequence>MKKVESISKKIFLSIVGCCVFTATIITLFMSYVSKDIIEQEAEKYLLQMSINKAKEINEGLSNIEVVVNNIENLVRSTMDLNQLDVSDEYIKEYVGTLDTYVKNTVEDNKNFLGTAIIINPELTSEAIQLIYERDKDSDKVSKLSKFSKTDFNENNKEKDMSWYYNPVNRKEAIWSDPHTDDSSDSMRIAYTKPVYIKNTLIAVVAVDLFFDDYKDIINEVTVFKSGYAFLMNNEGNFIVDKNHTEKENIKNVYSSNVDLLEVNEEAIKVKRNDEKCIVAFSKLYNGNIMGVIAEEKNVFKIINMGIVVCVIITTILCILVSILAIVIVRKISRPIEFLTNLLRKKAENLNFAENDEENTENTFEGEVAIMNDALVELTTAIRTSLIEVKECSDNTTKQCDNLYSATEVLSDTANGINEVMIELAKAAEEQSNDAQNGAEKLESLTGKIEEIIEVTEGVKKEFNESKENNKKCSSSITRLVSDIEATIEIGNNTNRSINELAKKSDMIGEIVLTINSISEETNLLALNAAIEASRAGEAGKGFGVVADQIRKLSEQTADATKQIGNIINEIVKEINNTKINMEKSTDTIDNMNNSMNESKEVFENIEMSFVKLTGEVENLIENVNYIDKIKEDVTASIHGVIAVCEESAAATEETSTTVSEQLYHVKNIKSVADDLSKVVKNLEETVEKFIIE</sequence>
<keyword evidence="4 10" id="KW-0812">Transmembrane</keyword>
<dbReference type="HOGENOM" id="CLU_000445_107_19_9"/>
<comment type="subcellular location">
    <subcellularLocation>
        <location evidence="1">Cell membrane</location>
        <topology evidence="1">Multi-pass membrane protein</topology>
    </subcellularLocation>
</comment>
<dbReference type="Gene3D" id="3.30.450.20">
    <property type="entry name" value="PAS domain"/>
    <property type="match status" value="1"/>
</dbReference>
<dbReference type="PATRIC" id="fig|1216932.3.peg.244"/>
<evidence type="ECO:0000256" key="5">
    <source>
        <dbReference type="ARBA" id="ARBA00022989"/>
    </source>
</evidence>
<dbReference type="InterPro" id="IPR004089">
    <property type="entry name" value="MCPsignal_dom"/>
</dbReference>
<feature type="transmembrane region" description="Helical" evidence="10">
    <location>
        <begin position="12"/>
        <end position="33"/>
    </location>
</feature>
<proteinExistence type="predicted"/>
<dbReference type="PANTHER" id="PTHR32089">
    <property type="entry name" value="METHYL-ACCEPTING CHEMOTAXIS PROTEIN MCPB"/>
    <property type="match status" value="1"/>
</dbReference>
<dbReference type="GO" id="GO:0005886">
    <property type="term" value="C:plasma membrane"/>
    <property type="evidence" value="ECO:0007669"/>
    <property type="project" value="UniProtKB-SubCell"/>
</dbReference>
<feature type="coiled-coil region" evidence="9">
    <location>
        <begin position="336"/>
        <end position="363"/>
    </location>
</feature>
<evidence type="ECO:0000256" key="10">
    <source>
        <dbReference type="SAM" id="Phobius"/>
    </source>
</evidence>
<organism evidence="12 13">
    <name type="scientific">Clostridium bornimense</name>
    <dbReference type="NCBI Taxonomy" id="1216932"/>
    <lineage>
        <taxon>Bacteria</taxon>
        <taxon>Bacillati</taxon>
        <taxon>Bacillota</taxon>
        <taxon>Clostridia</taxon>
        <taxon>Eubacteriales</taxon>
        <taxon>Clostridiaceae</taxon>
        <taxon>Clostridium</taxon>
    </lineage>
</organism>
<dbReference type="SUPFAM" id="SSF58104">
    <property type="entry name" value="Methyl-accepting chemotaxis protein (MCP) signaling domain"/>
    <property type="match status" value="1"/>
</dbReference>
<dbReference type="GO" id="GO:0007165">
    <property type="term" value="P:signal transduction"/>
    <property type="evidence" value="ECO:0007669"/>
    <property type="project" value="UniProtKB-KW"/>
</dbReference>
<feature type="domain" description="Methyl-accepting transducer" evidence="11">
    <location>
        <begin position="406"/>
        <end position="656"/>
    </location>
</feature>
<dbReference type="Pfam" id="PF00015">
    <property type="entry name" value="MCPsignal"/>
    <property type="match status" value="1"/>
</dbReference>
<keyword evidence="13" id="KW-1185">Reference proteome</keyword>
<dbReference type="PROSITE" id="PS50111">
    <property type="entry name" value="CHEMOTAXIS_TRANSDUC_2"/>
    <property type="match status" value="1"/>
</dbReference>
<keyword evidence="9" id="KW-0175">Coiled coil</keyword>
<dbReference type="PANTHER" id="PTHR32089:SF112">
    <property type="entry name" value="LYSOZYME-LIKE PROTEIN-RELATED"/>
    <property type="match status" value="1"/>
</dbReference>
<reference evidence="12 13" key="1">
    <citation type="submission" date="2013-11" db="EMBL/GenBank/DDBJ databases">
        <title>Complete genome sequence of Clostridum sp. M2/40.</title>
        <authorList>
            <person name="Wibberg D."/>
            <person name="Puehler A."/>
            <person name="Schlueter A."/>
        </authorList>
    </citation>
    <scope>NUCLEOTIDE SEQUENCE [LARGE SCALE GENOMIC DNA]</scope>
    <source>
        <strain evidence="13">M2/40</strain>
    </source>
</reference>
<evidence type="ECO:0000256" key="1">
    <source>
        <dbReference type="ARBA" id="ARBA00004651"/>
    </source>
</evidence>
<evidence type="ECO:0000256" key="7">
    <source>
        <dbReference type="ARBA" id="ARBA00023224"/>
    </source>
</evidence>
<evidence type="ECO:0000313" key="13">
    <source>
        <dbReference type="Proteomes" id="UP000019426"/>
    </source>
</evidence>
<evidence type="ECO:0000313" key="12">
    <source>
        <dbReference type="EMBL" id="CDM67433.1"/>
    </source>
</evidence>
<feature type="transmembrane region" description="Helical" evidence="10">
    <location>
        <begin position="305"/>
        <end position="329"/>
    </location>
</feature>
<keyword evidence="6 10" id="KW-0472">Membrane</keyword>
<evidence type="ECO:0000259" key="11">
    <source>
        <dbReference type="PROSITE" id="PS50111"/>
    </source>
</evidence>
<dbReference type="InterPro" id="IPR033479">
    <property type="entry name" value="dCache_1"/>
</dbReference>
<dbReference type="Proteomes" id="UP000019426">
    <property type="component" value="Chromosome M2/40_rep1"/>
</dbReference>
<dbReference type="EMBL" id="HG917868">
    <property type="protein sequence ID" value="CDM67433.1"/>
    <property type="molecule type" value="Genomic_DNA"/>
</dbReference>
<evidence type="ECO:0000256" key="2">
    <source>
        <dbReference type="ARBA" id="ARBA00022475"/>
    </source>
</evidence>
<evidence type="ECO:0000256" key="8">
    <source>
        <dbReference type="PROSITE-ProRule" id="PRU00284"/>
    </source>
</evidence>
<dbReference type="OrthoDB" id="9804955at2"/>
<dbReference type="STRING" id="1216932.CM240_0263"/>
<evidence type="ECO:0000256" key="4">
    <source>
        <dbReference type="ARBA" id="ARBA00022692"/>
    </source>
</evidence>
<dbReference type="AlphaFoldDB" id="W6RT57"/>
<accession>W6RT57</accession>